<name>A0A1B6NSX6_9ZZZZ</name>
<dbReference type="Pfam" id="PF25539">
    <property type="entry name" value="Bestrophin_2"/>
    <property type="match status" value="1"/>
</dbReference>
<keyword evidence="5" id="KW-0406">Ion transport</keyword>
<evidence type="ECO:0000256" key="2">
    <source>
        <dbReference type="ARBA" id="ARBA00022448"/>
    </source>
</evidence>
<evidence type="ECO:0000256" key="3">
    <source>
        <dbReference type="ARBA" id="ARBA00022692"/>
    </source>
</evidence>
<organism evidence="7">
    <name type="scientific">marine sediment metagenome</name>
    <dbReference type="NCBI Taxonomy" id="412755"/>
    <lineage>
        <taxon>unclassified sequences</taxon>
        <taxon>metagenomes</taxon>
        <taxon>ecological metagenomes</taxon>
    </lineage>
</organism>
<feature type="non-terminal residue" evidence="7">
    <location>
        <position position="1"/>
    </location>
</feature>
<dbReference type="EMBL" id="AYSL01001164">
    <property type="protein sequence ID" value="KTF06421.1"/>
    <property type="molecule type" value="Genomic_DNA"/>
</dbReference>
<sequence>FMALNEIVDEISEPFGTHENDLPLTMMSDIIETQLALLSEQSFAPEQRDPVAKNVVL</sequence>
<dbReference type="GO" id="GO:0016020">
    <property type="term" value="C:membrane"/>
    <property type="evidence" value="ECO:0007669"/>
    <property type="project" value="UniProtKB-SubCell"/>
</dbReference>
<evidence type="ECO:0000313" key="7">
    <source>
        <dbReference type="EMBL" id="KTF06421.1"/>
    </source>
</evidence>
<accession>A0A1B6NSX6</accession>
<evidence type="ECO:0000256" key="5">
    <source>
        <dbReference type="ARBA" id="ARBA00023065"/>
    </source>
</evidence>
<dbReference type="GO" id="GO:0005254">
    <property type="term" value="F:chloride channel activity"/>
    <property type="evidence" value="ECO:0007669"/>
    <property type="project" value="InterPro"/>
</dbReference>
<dbReference type="AlphaFoldDB" id="A0A1B6NSX6"/>
<dbReference type="InterPro" id="IPR044669">
    <property type="entry name" value="YneE/VCCN1/2-like"/>
</dbReference>
<proteinExistence type="predicted"/>
<comment type="caution">
    <text evidence="7">The sequence shown here is derived from an EMBL/GenBank/DDBJ whole genome shotgun (WGS) entry which is preliminary data.</text>
</comment>
<evidence type="ECO:0000256" key="6">
    <source>
        <dbReference type="ARBA" id="ARBA00023136"/>
    </source>
</evidence>
<keyword evidence="3" id="KW-0812">Transmembrane</keyword>
<evidence type="ECO:0000256" key="1">
    <source>
        <dbReference type="ARBA" id="ARBA00004141"/>
    </source>
</evidence>
<comment type="subcellular location">
    <subcellularLocation>
        <location evidence="1">Membrane</location>
        <topology evidence="1">Multi-pass membrane protein</topology>
    </subcellularLocation>
</comment>
<gene>
    <name evidence="7" type="ORF">MGSAQ_002083</name>
</gene>
<keyword evidence="2" id="KW-0813">Transport</keyword>
<protein>
    <submittedName>
        <fullName evidence="7">Protein YneE</fullName>
    </submittedName>
</protein>
<keyword evidence="4" id="KW-1133">Transmembrane helix</keyword>
<keyword evidence="6" id="KW-0472">Membrane</keyword>
<evidence type="ECO:0000256" key="4">
    <source>
        <dbReference type="ARBA" id="ARBA00022989"/>
    </source>
</evidence>
<reference evidence="7" key="1">
    <citation type="submission" date="2013-11" db="EMBL/GenBank/DDBJ databases">
        <title>Microbial diversity, functional groups and degradation webs in Northern and Southern Mediterranean and Red Sea marine crude oil polluted sites.</title>
        <authorList>
            <person name="Daffonchio D."/>
            <person name="Mapelli F."/>
            <person name="Ferrer M."/>
            <person name="Richter M."/>
            <person name="Cherif A."/>
            <person name="Malkawi H.I."/>
            <person name="Yakimov M.M."/>
            <person name="Abdel-Fattah Y.R."/>
            <person name="Blaghen M."/>
            <person name="Golyshin P.N."/>
            <person name="Kalogerakis N."/>
            <person name="Boon N."/>
            <person name="Magagnini M."/>
            <person name="Fava F."/>
        </authorList>
    </citation>
    <scope>NUCLEOTIDE SEQUENCE</scope>
</reference>